<reference evidence="2" key="1">
    <citation type="submission" date="2020-06" db="EMBL/GenBank/DDBJ databases">
        <title>Draft genomic sequence of Geomonas sp. Red330.</title>
        <authorList>
            <person name="Itoh H."/>
            <person name="Zhenxing X."/>
            <person name="Ushijima N."/>
            <person name="Masuda Y."/>
            <person name="Shiratori Y."/>
            <person name="Senoo K."/>
        </authorList>
    </citation>
    <scope>NUCLEOTIDE SEQUENCE [LARGE SCALE GENOMIC DNA]</scope>
    <source>
        <strain evidence="2">Red330</strain>
    </source>
</reference>
<sequence length="190" mass="21379">MRRNLLVQLTVLAFLVLLPGCSRLLPSGKAVAESPWTRYSDAKEAFDKISVGETTVQDLKVLGFDVQNSPNLKVLNYLDIAATVQGIPHEELDPGLQACLMARDGCRAYVFEPKRTYTKRIGNFWLDVASFRRVTQETGWRFKALIVFVNHHVAYKLASGEPQIDQLQEQVNPLGPFQFPSNLIFGIIPF</sequence>
<comment type="caution">
    <text evidence="1">The sequence shown here is derived from an EMBL/GenBank/DDBJ whole genome shotgun (WGS) entry which is preliminary data.</text>
</comment>
<dbReference type="AlphaFoldDB" id="A0A6V8MGC7"/>
<evidence type="ECO:0008006" key="3">
    <source>
        <dbReference type="Google" id="ProtNLM"/>
    </source>
</evidence>
<accession>A0A6V8MGC7</accession>
<protein>
    <recommendedName>
        <fullName evidence="3">Lipoprotein</fullName>
    </recommendedName>
</protein>
<organism evidence="1 2">
    <name type="scientific">Geomonas silvestris</name>
    <dbReference type="NCBI Taxonomy" id="2740184"/>
    <lineage>
        <taxon>Bacteria</taxon>
        <taxon>Pseudomonadati</taxon>
        <taxon>Thermodesulfobacteriota</taxon>
        <taxon>Desulfuromonadia</taxon>
        <taxon>Geobacterales</taxon>
        <taxon>Geobacteraceae</taxon>
        <taxon>Geomonas</taxon>
    </lineage>
</organism>
<evidence type="ECO:0000313" key="1">
    <source>
        <dbReference type="EMBL" id="GFO58964.1"/>
    </source>
</evidence>
<evidence type="ECO:0000313" key="2">
    <source>
        <dbReference type="Proteomes" id="UP000556026"/>
    </source>
</evidence>
<keyword evidence="2" id="KW-1185">Reference proteome</keyword>
<proteinExistence type="predicted"/>
<gene>
    <name evidence="1" type="ORF">GMST_12890</name>
</gene>
<dbReference type="EMBL" id="BLXX01000003">
    <property type="protein sequence ID" value="GFO58964.1"/>
    <property type="molecule type" value="Genomic_DNA"/>
</dbReference>
<dbReference type="RefSeq" id="WP_183353818.1">
    <property type="nucleotide sequence ID" value="NZ_BLXX01000003.1"/>
</dbReference>
<dbReference type="Proteomes" id="UP000556026">
    <property type="component" value="Unassembled WGS sequence"/>
</dbReference>
<name>A0A6V8MGC7_9BACT</name>